<dbReference type="RefSeq" id="WP_096492046.1">
    <property type="nucleotide sequence ID" value="NZ_CP023445.1"/>
</dbReference>
<dbReference type="EMBL" id="CP023445">
    <property type="protein sequence ID" value="ATE53081.1"/>
    <property type="molecule type" value="Genomic_DNA"/>
</dbReference>
<evidence type="ECO:0000256" key="3">
    <source>
        <dbReference type="ARBA" id="ARBA00023125"/>
    </source>
</evidence>
<dbReference type="InterPro" id="IPR000551">
    <property type="entry name" value="MerR-type_HTH_dom"/>
</dbReference>
<evidence type="ECO:0000313" key="6">
    <source>
        <dbReference type="EMBL" id="ATE53081.1"/>
    </source>
</evidence>
<dbReference type="PANTHER" id="PTHR30204">
    <property type="entry name" value="REDOX-CYCLING DRUG-SENSING TRANSCRIPTIONAL ACTIVATOR SOXR"/>
    <property type="match status" value="1"/>
</dbReference>
<organism evidence="6 7">
    <name type="scientific">Actinosynnema pretiosum</name>
    <dbReference type="NCBI Taxonomy" id="42197"/>
    <lineage>
        <taxon>Bacteria</taxon>
        <taxon>Bacillati</taxon>
        <taxon>Actinomycetota</taxon>
        <taxon>Actinomycetes</taxon>
        <taxon>Pseudonocardiales</taxon>
        <taxon>Pseudonocardiaceae</taxon>
        <taxon>Actinosynnema</taxon>
    </lineage>
</organism>
<feature type="domain" description="HTH merR-type" evidence="5">
    <location>
        <begin position="1"/>
        <end position="68"/>
    </location>
</feature>
<dbReference type="SMART" id="SM00422">
    <property type="entry name" value="HTH_MERR"/>
    <property type="match status" value="1"/>
</dbReference>
<dbReference type="PROSITE" id="PS50937">
    <property type="entry name" value="HTH_MERR_2"/>
    <property type="match status" value="1"/>
</dbReference>
<dbReference type="PRINTS" id="PR00040">
    <property type="entry name" value="HTHMERR"/>
</dbReference>
<protein>
    <submittedName>
        <fullName evidence="6">MerR family transcriptional regulator</fullName>
    </submittedName>
</protein>
<dbReference type="Pfam" id="PF13411">
    <property type="entry name" value="MerR_1"/>
    <property type="match status" value="1"/>
</dbReference>
<keyword evidence="2" id="KW-0805">Transcription regulation</keyword>
<keyword evidence="4" id="KW-0804">Transcription</keyword>
<name>A0A290Z224_9PSEU</name>
<evidence type="ECO:0000256" key="2">
    <source>
        <dbReference type="ARBA" id="ARBA00023015"/>
    </source>
</evidence>
<keyword evidence="3" id="KW-0238">DNA-binding</keyword>
<keyword evidence="7" id="KW-1185">Reference proteome</keyword>
<dbReference type="PANTHER" id="PTHR30204:SF69">
    <property type="entry name" value="MERR-FAMILY TRANSCRIPTIONAL REGULATOR"/>
    <property type="match status" value="1"/>
</dbReference>
<reference evidence="6" key="1">
    <citation type="submission" date="2017-09" db="EMBL/GenBank/DDBJ databases">
        <title>Complete Genome Sequence of ansamitocin-producing Bacterium Actinosynnema pretiosum X47.</title>
        <authorList>
            <person name="Cao G."/>
            <person name="Zong G."/>
            <person name="Zhong C."/>
            <person name="Fu J."/>
        </authorList>
    </citation>
    <scope>NUCLEOTIDE SEQUENCE [LARGE SCALE GENOMIC DNA]</scope>
    <source>
        <strain evidence="6">X47</strain>
    </source>
</reference>
<evidence type="ECO:0000259" key="5">
    <source>
        <dbReference type="PROSITE" id="PS50937"/>
    </source>
</evidence>
<proteinExistence type="predicted"/>
<dbReference type="GO" id="GO:0003700">
    <property type="term" value="F:DNA-binding transcription factor activity"/>
    <property type="evidence" value="ECO:0007669"/>
    <property type="project" value="InterPro"/>
</dbReference>
<dbReference type="Gene3D" id="1.10.1660.10">
    <property type="match status" value="1"/>
</dbReference>
<sequence length="97" mass="10483">MLIGELATATGTTPRALRHYEQTGLLTSTRATNGYRAYPHAAVTRVGNTRCLLAVGLPLEDVREFEPCLDGDVLTAPPSERGLRVAHDRLAAALERV</sequence>
<dbReference type="KEGG" id="apre:CNX65_07095"/>
<keyword evidence="1" id="KW-0678">Repressor</keyword>
<evidence type="ECO:0000256" key="1">
    <source>
        <dbReference type="ARBA" id="ARBA00022491"/>
    </source>
</evidence>
<dbReference type="GO" id="GO:0003677">
    <property type="term" value="F:DNA binding"/>
    <property type="evidence" value="ECO:0007669"/>
    <property type="project" value="UniProtKB-KW"/>
</dbReference>
<dbReference type="AlphaFoldDB" id="A0A290Z224"/>
<accession>A0A290Z224</accession>
<evidence type="ECO:0000313" key="7">
    <source>
        <dbReference type="Proteomes" id="UP000218505"/>
    </source>
</evidence>
<dbReference type="SUPFAM" id="SSF46955">
    <property type="entry name" value="Putative DNA-binding domain"/>
    <property type="match status" value="1"/>
</dbReference>
<gene>
    <name evidence="6" type="ORF">CNX65_07095</name>
</gene>
<dbReference type="Proteomes" id="UP000218505">
    <property type="component" value="Chromosome"/>
</dbReference>
<dbReference type="InterPro" id="IPR009061">
    <property type="entry name" value="DNA-bd_dom_put_sf"/>
</dbReference>
<dbReference type="InterPro" id="IPR047057">
    <property type="entry name" value="MerR_fam"/>
</dbReference>
<evidence type="ECO:0000256" key="4">
    <source>
        <dbReference type="ARBA" id="ARBA00023163"/>
    </source>
</evidence>